<evidence type="ECO:0000256" key="1">
    <source>
        <dbReference type="SAM" id="MobiDB-lite"/>
    </source>
</evidence>
<evidence type="ECO:0000313" key="3">
    <source>
        <dbReference type="EMBL" id="RAK79195.1"/>
    </source>
</evidence>
<dbReference type="AlphaFoldDB" id="A0A8G1RWR7"/>
<gene>
    <name evidence="3" type="ORF">BO72DRAFT_54219</name>
</gene>
<dbReference type="RefSeq" id="XP_040803205.1">
    <property type="nucleotide sequence ID" value="XM_040950506.1"/>
</dbReference>
<proteinExistence type="predicted"/>
<dbReference type="GeneID" id="63867841"/>
<sequence length="468" mass="53457">MTLALPNDILLLIGEFVEDRRDRYNLLFVSRQFHELFRRLLYRDASLKSCAQLRSFLGGLLRRPELARAVRSLDFHEWQSRTTCSSTLFPDTDLTPFTNLTGGFSHSEEEQERWSQDLSNGVEEAWIALLLPLVGNLRHLQLVYPKNNIYLDRLVQRAVKGGRPFHTQPAFRMLRHVSLSHLPDDEDSRGSFTPSQVLPFFQLPSMRTFTADSVVETAQAEESESETADSENEPVVGSSSILEITLRTSSGSKGMESLVASCSSLKSFKYQHSDSHLLSEGYRPSSFHRSLDTSKHCLQSLWLDNGGTHLPFTVAGANQTHDEWFGPLTEYTSLKELRIRLPNLLDIRYQLDPSCPLTDILPPSLEALYVEGCKENSLTMLVGQLKSVLQKRKTQTQFTSLKRLDIEGFFHDEEDEEASGYEASDSMSERFIRPRVYEWTEPLREACVDVGIDLYLRDRDCLETMREC</sequence>
<feature type="domain" description="Leucine-rich repeat" evidence="2">
    <location>
        <begin position="105"/>
        <end position="391"/>
    </location>
</feature>
<reference evidence="3 4" key="1">
    <citation type="submission" date="2018-02" db="EMBL/GenBank/DDBJ databases">
        <title>The genomes of Aspergillus section Nigri reveals drivers in fungal speciation.</title>
        <authorList>
            <consortium name="DOE Joint Genome Institute"/>
            <person name="Vesth T.C."/>
            <person name="Nybo J."/>
            <person name="Theobald S."/>
            <person name="Brandl J."/>
            <person name="Frisvad J.C."/>
            <person name="Nielsen K.F."/>
            <person name="Lyhne E.K."/>
            <person name="Kogle M.E."/>
            <person name="Kuo A."/>
            <person name="Riley R."/>
            <person name="Clum A."/>
            <person name="Nolan M."/>
            <person name="Lipzen A."/>
            <person name="Salamov A."/>
            <person name="Henrissat B."/>
            <person name="Wiebenga A."/>
            <person name="De vries R.P."/>
            <person name="Grigoriev I.V."/>
            <person name="Mortensen U.H."/>
            <person name="Andersen M.R."/>
            <person name="Baker S.E."/>
        </authorList>
    </citation>
    <scope>NUCLEOTIDE SEQUENCE [LARGE SCALE GENOMIC DNA]</scope>
    <source>
        <strain evidence="3 4">CBS 313.89</strain>
    </source>
</reference>
<feature type="region of interest" description="Disordered" evidence="1">
    <location>
        <begin position="217"/>
        <end position="238"/>
    </location>
</feature>
<keyword evidence="4" id="KW-1185">Reference proteome</keyword>
<dbReference type="OrthoDB" id="2520703at2759"/>
<dbReference type="Pfam" id="PF24969">
    <property type="entry name" value="LRR_15"/>
    <property type="match status" value="1"/>
</dbReference>
<evidence type="ECO:0000259" key="2">
    <source>
        <dbReference type="Pfam" id="PF24969"/>
    </source>
</evidence>
<dbReference type="InterPro" id="IPR056867">
    <property type="entry name" value="LRR_15"/>
</dbReference>
<name>A0A8G1RWR7_9EURO</name>
<dbReference type="Proteomes" id="UP000249789">
    <property type="component" value="Unassembled WGS sequence"/>
</dbReference>
<dbReference type="VEuPathDB" id="FungiDB:BO72DRAFT_54219"/>
<evidence type="ECO:0000313" key="4">
    <source>
        <dbReference type="Proteomes" id="UP000249789"/>
    </source>
</evidence>
<dbReference type="EMBL" id="KZ824634">
    <property type="protein sequence ID" value="RAK79195.1"/>
    <property type="molecule type" value="Genomic_DNA"/>
</dbReference>
<accession>A0A8G1RWR7</accession>
<protein>
    <recommendedName>
        <fullName evidence="2">Leucine-rich repeat domain-containing protein</fullName>
    </recommendedName>
</protein>
<organism evidence="3 4">
    <name type="scientific">Aspergillus fijiensis CBS 313.89</name>
    <dbReference type="NCBI Taxonomy" id="1448319"/>
    <lineage>
        <taxon>Eukaryota</taxon>
        <taxon>Fungi</taxon>
        <taxon>Dikarya</taxon>
        <taxon>Ascomycota</taxon>
        <taxon>Pezizomycotina</taxon>
        <taxon>Eurotiomycetes</taxon>
        <taxon>Eurotiomycetidae</taxon>
        <taxon>Eurotiales</taxon>
        <taxon>Aspergillaceae</taxon>
        <taxon>Aspergillus</taxon>
    </lineage>
</organism>
<feature type="compositionally biased region" description="Acidic residues" evidence="1">
    <location>
        <begin position="219"/>
        <end position="232"/>
    </location>
</feature>